<gene>
    <name evidence="1" type="ORF">PIB30_068867</name>
</gene>
<accession>A0ABU6VPX8</accession>
<reference evidence="1 2" key="1">
    <citation type="journal article" date="2023" name="Plants (Basel)">
        <title>Bridging the Gap: Combining Genomics and Transcriptomics Approaches to Understand Stylosanthes scabra, an Orphan Legume from the Brazilian Caatinga.</title>
        <authorList>
            <person name="Ferreira-Neto J.R.C."/>
            <person name="da Silva M.D."/>
            <person name="Binneck E."/>
            <person name="de Melo N.F."/>
            <person name="da Silva R.H."/>
            <person name="de Melo A.L.T.M."/>
            <person name="Pandolfi V."/>
            <person name="Bustamante F.O."/>
            <person name="Brasileiro-Vidal A.C."/>
            <person name="Benko-Iseppon A.M."/>
        </authorList>
    </citation>
    <scope>NUCLEOTIDE SEQUENCE [LARGE SCALE GENOMIC DNA]</scope>
    <source>
        <tissue evidence="1">Leaves</tissue>
    </source>
</reference>
<dbReference type="Proteomes" id="UP001341840">
    <property type="component" value="Unassembled WGS sequence"/>
</dbReference>
<sequence>MFVVVSSKASYNALLGCDWIHDVGVVPSTMHQILFIGMSFGASKEFKMMGEHNSRSGRKTRRGLAELGSRLGSPGPGPIEPTLIIIVSAITLSSSSYFFSFVLPPTPTVASVAARNLLPSPLTVVRCQQQRQSTLQ</sequence>
<evidence type="ECO:0000313" key="1">
    <source>
        <dbReference type="EMBL" id="MED6174431.1"/>
    </source>
</evidence>
<dbReference type="EMBL" id="JASCZI010151780">
    <property type="protein sequence ID" value="MED6174431.1"/>
    <property type="molecule type" value="Genomic_DNA"/>
</dbReference>
<proteinExistence type="predicted"/>
<keyword evidence="2" id="KW-1185">Reference proteome</keyword>
<comment type="caution">
    <text evidence="1">The sequence shown here is derived from an EMBL/GenBank/DDBJ whole genome shotgun (WGS) entry which is preliminary data.</text>
</comment>
<name>A0ABU6VPX8_9FABA</name>
<evidence type="ECO:0000313" key="2">
    <source>
        <dbReference type="Proteomes" id="UP001341840"/>
    </source>
</evidence>
<protein>
    <submittedName>
        <fullName evidence="1">Uncharacterized protein</fullName>
    </submittedName>
</protein>
<organism evidence="1 2">
    <name type="scientific">Stylosanthes scabra</name>
    <dbReference type="NCBI Taxonomy" id="79078"/>
    <lineage>
        <taxon>Eukaryota</taxon>
        <taxon>Viridiplantae</taxon>
        <taxon>Streptophyta</taxon>
        <taxon>Embryophyta</taxon>
        <taxon>Tracheophyta</taxon>
        <taxon>Spermatophyta</taxon>
        <taxon>Magnoliopsida</taxon>
        <taxon>eudicotyledons</taxon>
        <taxon>Gunneridae</taxon>
        <taxon>Pentapetalae</taxon>
        <taxon>rosids</taxon>
        <taxon>fabids</taxon>
        <taxon>Fabales</taxon>
        <taxon>Fabaceae</taxon>
        <taxon>Papilionoideae</taxon>
        <taxon>50 kb inversion clade</taxon>
        <taxon>dalbergioids sensu lato</taxon>
        <taxon>Dalbergieae</taxon>
        <taxon>Pterocarpus clade</taxon>
        <taxon>Stylosanthes</taxon>
    </lineage>
</organism>